<keyword evidence="2" id="KW-0547">Nucleotide-binding</keyword>
<gene>
    <name evidence="2" type="ORF">FVD16_02655</name>
</gene>
<dbReference type="Gene3D" id="3.40.50.300">
    <property type="entry name" value="P-loop containing nucleotide triphosphate hydrolases"/>
    <property type="match status" value="1"/>
</dbReference>
<sequence length="382" mass="44955">MLRKFEISGLYSFGNDLQEVSFIARPKSKLKNTKYEFNFDIYQIDKPMKSAIFFGQNATGKTNLFLGVKILLNIIKYGFNYARRNYIPNNAFNKNSQTISLGLELSNNEKNIFKYFIEFDKESIKRESLMKNQRIIFDFNEEKASFSTKKFKEETLSDFFSRKLSDNILYTIKDLELSEINEFTALIENIQIYMSSVYSKSYTLDFAEHKKDYFLENKKNALAIFKIVDDSIDDFSFESIEMDEEKEENTYKIVFMRKNQKYAYQEESDGLKKIIQLTDCLLEIIKSGKIIIVDELDSSISTKALIKIFNELINNENNKNGQLIVSSHNVLLFDVSFLNSQQIFLIQKNEALESTIKTYYEYDVRSEKKRAYIDYLKGHYDE</sequence>
<dbReference type="SUPFAM" id="SSF52540">
    <property type="entry name" value="P-loop containing nucleoside triphosphate hydrolases"/>
    <property type="match status" value="1"/>
</dbReference>
<dbReference type="EMBL" id="VRMA01000027">
    <property type="protein sequence ID" value="TXK58678.1"/>
    <property type="molecule type" value="Genomic_DNA"/>
</dbReference>
<dbReference type="PANTHER" id="PTHR40396">
    <property type="entry name" value="ATPASE-LIKE PROTEIN"/>
    <property type="match status" value="1"/>
</dbReference>
<evidence type="ECO:0000259" key="1">
    <source>
        <dbReference type="Pfam" id="PF13304"/>
    </source>
</evidence>
<comment type="caution">
    <text evidence="2">The sequence shown here is derived from an EMBL/GenBank/DDBJ whole genome shotgun (WGS) entry which is preliminary data.</text>
</comment>
<reference evidence="2 3" key="1">
    <citation type="submission" date="2019-08" db="EMBL/GenBank/DDBJ databases">
        <title>Rapid identification of Enteric Bacteria from Whole Genome Sequences (WGS) using Average Nucleotide Identity (ANI).</title>
        <authorList>
            <person name="Lane C."/>
        </authorList>
    </citation>
    <scope>NUCLEOTIDE SEQUENCE [LARGE SCALE GENOMIC DNA]</scope>
    <source>
        <strain evidence="2 3">D4984</strain>
    </source>
</reference>
<organism evidence="2 3">
    <name type="scientific">Campylobacter helveticus</name>
    <dbReference type="NCBI Taxonomy" id="28898"/>
    <lineage>
        <taxon>Bacteria</taxon>
        <taxon>Pseudomonadati</taxon>
        <taxon>Campylobacterota</taxon>
        <taxon>Epsilonproteobacteria</taxon>
        <taxon>Campylobacterales</taxon>
        <taxon>Campylobacteraceae</taxon>
        <taxon>Campylobacter</taxon>
    </lineage>
</organism>
<name>A0ABY3L3D5_9BACT</name>
<feature type="domain" description="ATPase AAA-type core" evidence="1">
    <location>
        <begin position="52"/>
        <end position="334"/>
    </location>
</feature>
<dbReference type="InterPro" id="IPR003959">
    <property type="entry name" value="ATPase_AAA_core"/>
</dbReference>
<dbReference type="Pfam" id="PF13304">
    <property type="entry name" value="AAA_21"/>
    <property type="match status" value="1"/>
</dbReference>
<evidence type="ECO:0000313" key="2">
    <source>
        <dbReference type="EMBL" id="TXK58678.1"/>
    </source>
</evidence>
<keyword evidence="2" id="KW-0067">ATP-binding</keyword>
<dbReference type="RefSeq" id="WP_139021821.1">
    <property type="nucleotide sequence ID" value="NZ_CAUWMG010000059.1"/>
</dbReference>
<evidence type="ECO:0000313" key="3">
    <source>
        <dbReference type="Proteomes" id="UP000321317"/>
    </source>
</evidence>
<dbReference type="PANTHER" id="PTHR40396:SF1">
    <property type="entry name" value="ATPASE AAA-TYPE CORE DOMAIN-CONTAINING PROTEIN"/>
    <property type="match status" value="1"/>
</dbReference>
<accession>A0ABY3L3D5</accession>
<dbReference type="Proteomes" id="UP000321317">
    <property type="component" value="Unassembled WGS sequence"/>
</dbReference>
<proteinExistence type="predicted"/>
<dbReference type="GO" id="GO:0005524">
    <property type="term" value="F:ATP binding"/>
    <property type="evidence" value="ECO:0007669"/>
    <property type="project" value="UniProtKB-KW"/>
</dbReference>
<protein>
    <submittedName>
        <fullName evidence="2">ATP-binding protein</fullName>
    </submittedName>
</protein>
<dbReference type="InterPro" id="IPR027417">
    <property type="entry name" value="P-loop_NTPase"/>
</dbReference>
<keyword evidence="3" id="KW-1185">Reference proteome</keyword>